<dbReference type="Proteomes" id="UP001420932">
    <property type="component" value="Unassembled WGS sequence"/>
</dbReference>
<sequence length="83" mass="8996">MVRPSGDGRTGRLPGSLGWDKNEGRCDHGTTTFVPLLAYWWRQPGGTPPYWAATGQGKLPVVVTVRPSSVALVVARLINSKNH</sequence>
<proteinExistence type="predicted"/>
<feature type="region of interest" description="Disordered" evidence="1">
    <location>
        <begin position="1"/>
        <end position="21"/>
    </location>
</feature>
<organism evidence="2 3">
    <name type="scientific">Stephania yunnanensis</name>
    <dbReference type="NCBI Taxonomy" id="152371"/>
    <lineage>
        <taxon>Eukaryota</taxon>
        <taxon>Viridiplantae</taxon>
        <taxon>Streptophyta</taxon>
        <taxon>Embryophyta</taxon>
        <taxon>Tracheophyta</taxon>
        <taxon>Spermatophyta</taxon>
        <taxon>Magnoliopsida</taxon>
        <taxon>Ranunculales</taxon>
        <taxon>Menispermaceae</taxon>
        <taxon>Menispermoideae</taxon>
        <taxon>Cissampelideae</taxon>
        <taxon>Stephania</taxon>
    </lineage>
</organism>
<keyword evidence="3" id="KW-1185">Reference proteome</keyword>
<comment type="caution">
    <text evidence="2">The sequence shown here is derived from an EMBL/GenBank/DDBJ whole genome shotgun (WGS) entry which is preliminary data.</text>
</comment>
<gene>
    <name evidence="2" type="ORF">Syun_018933</name>
</gene>
<dbReference type="EMBL" id="JBBNAF010000008">
    <property type="protein sequence ID" value="KAK9121316.1"/>
    <property type="molecule type" value="Genomic_DNA"/>
</dbReference>
<evidence type="ECO:0000313" key="3">
    <source>
        <dbReference type="Proteomes" id="UP001420932"/>
    </source>
</evidence>
<dbReference type="AlphaFoldDB" id="A0AAP0NYW6"/>
<evidence type="ECO:0000256" key="1">
    <source>
        <dbReference type="SAM" id="MobiDB-lite"/>
    </source>
</evidence>
<evidence type="ECO:0000313" key="2">
    <source>
        <dbReference type="EMBL" id="KAK9121316.1"/>
    </source>
</evidence>
<reference evidence="2 3" key="1">
    <citation type="submission" date="2024-01" db="EMBL/GenBank/DDBJ databases">
        <title>Genome assemblies of Stephania.</title>
        <authorList>
            <person name="Yang L."/>
        </authorList>
    </citation>
    <scope>NUCLEOTIDE SEQUENCE [LARGE SCALE GENOMIC DNA]</scope>
    <source>
        <strain evidence="2">YNDBR</strain>
        <tissue evidence="2">Leaf</tissue>
    </source>
</reference>
<name>A0AAP0NYW6_9MAGN</name>
<accession>A0AAP0NYW6</accession>
<protein>
    <submittedName>
        <fullName evidence="2">Uncharacterized protein</fullName>
    </submittedName>
</protein>